<dbReference type="GO" id="GO:0005783">
    <property type="term" value="C:endoplasmic reticulum"/>
    <property type="evidence" value="ECO:0007669"/>
    <property type="project" value="TreeGrafter"/>
</dbReference>
<feature type="binding site" evidence="7">
    <location>
        <position position="538"/>
    </location>
    <ligand>
        <name>Ca(2+)</name>
        <dbReference type="ChEBI" id="CHEBI:29108"/>
    </ligand>
</feature>
<evidence type="ECO:0000256" key="2">
    <source>
        <dbReference type="ARBA" id="ARBA00004922"/>
    </source>
</evidence>
<feature type="active site" evidence="6">
    <location>
        <position position="307"/>
    </location>
</feature>
<dbReference type="EMBL" id="KQ964253">
    <property type="protein sequence ID" value="KXJ90120.1"/>
    <property type="molecule type" value="Genomic_DNA"/>
</dbReference>
<dbReference type="Pfam" id="PF01532">
    <property type="entry name" value="Glyco_hydro_47"/>
    <property type="match status" value="1"/>
</dbReference>
<keyword evidence="7" id="KW-0106">Calcium</keyword>
<dbReference type="SUPFAM" id="SSF48225">
    <property type="entry name" value="Seven-hairpin glycosidases"/>
    <property type="match status" value="1"/>
</dbReference>
<name>A0A136IYP9_9PEZI</name>
<keyword evidence="5 8" id="KW-1015">Disulfide bond</keyword>
<feature type="active site" evidence="6">
    <location>
        <position position="458"/>
    </location>
</feature>
<dbReference type="InterPro" id="IPR012341">
    <property type="entry name" value="6hp_glycosidase-like_sf"/>
</dbReference>
<dbReference type="GO" id="GO:0016020">
    <property type="term" value="C:membrane"/>
    <property type="evidence" value="ECO:0007669"/>
    <property type="project" value="InterPro"/>
</dbReference>
<evidence type="ECO:0000256" key="7">
    <source>
        <dbReference type="PIRSR" id="PIRSR601382-2"/>
    </source>
</evidence>
<dbReference type="FunFam" id="1.50.10.10:FF:000037">
    <property type="entry name" value="alpha-1,2-Mannosidase"/>
    <property type="match status" value="1"/>
</dbReference>
<dbReference type="InParanoid" id="A0A136IYP9"/>
<dbReference type="PRINTS" id="PR00747">
    <property type="entry name" value="GLYHDRLASE47"/>
</dbReference>
<dbReference type="GO" id="GO:0005509">
    <property type="term" value="F:calcium ion binding"/>
    <property type="evidence" value="ECO:0007669"/>
    <property type="project" value="InterPro"/>
</dbReference>
<sequence>MFRPSPFRRSRLTPILIGLVLYRTQYVPTSFDWASLPQRHPVQNPAKLPRGQPLDMPKIQHDFAANEKPTPERQKLLAGRRSAVLRAFTKSWGAYKESAWMHDELRPVSGRPKDPFGGWAATLVDALDTLWIMGLKKDFHEAVAAVGTIDWEITKESSCNFFETTIRHLGGLLSAYDLSGEKALLRKAVELGDMLYAAFDTPSRMPPFWLDFEKAKTGALVAGTHDPSASVASSSLEFTRLAQLTGDDKYYDAIDRVTRLLEKTQNITQLPGMWPTFLDMSVELDQILEQRTSFSTERGFTLGALADSLYEYLPKMHALLGGQDPVYERLYRGAMDAVSKNLLFRPMLPSREDILFSGTLWIEADGPRLDAEGQHLTCFVGGMFGLGGKLFGIKEHLDLGEKLARGCAWAYNEFPTGVMPEIFNMVACPGFEACTWNETKFENGFLSARDPQYMLRPEAIESVFLMYRMTGKRYYQDVAWRMFESVIAATETELAFSAIKSVRVDSMESFWFAETLKYFYLVFSDEGLVSLDEWVLNTEAHPFRRPK</sequence>
<dbReference type="InterPro" id="IPR036026">
    <property type="entry name" value="Seven-hairpin_glycosidases"/>
</dbReference>
<evidence type="ECO:0000256" key="8">
    <source>
        <dbReference type="PIRSR" id="PIRSR601382-3"/>
    </source>
</evidence>
<dbReference type="Gene3D" id="1.50.10.10">
    <property type="match status" value="1"/>
</dbReference>
<dbReference type="UniPathway" id="UPA00378"/>
<dbReference type="EC" id="3.2.1.-" evidence="9"/>
<organism evidence="10 11">
    <name type="scientific">Microdochium bolleyi</name>
    <dbReference type="NCBI Taxonomy" id="196109"/>
    <lineage>
        <taxon>Eukaryota</taxon>
        <taxon>Fungi</taxon>
        <taxon>Dikarya</taxon>
        <taxon>Ascomycota</taxon>
        <taxon>Pezizomycotina</taxon>
        <taxon>Sordariomycetes</taxon>
        <taxon>Xylariomycetidae</taxon>
        <taxon>Xylariales</taxon>
        <taxon>Microdochiaceae</taxon>
        <taxon>Microdochium</taxon>
    </lineage>
</organism>
<proteinExistence type="inferred from homology"/>
<evidence type="ECO:0000256" key="9">
    <source>
        <dbReference type="RuleBase" id="RU361193"/>
    </source>
</evidence>
<comment type="similarity">
    <text evidence="3 9">Belongs to the glycosyl hydrolase 47 family.</text>
</comment>
<dbReference type="GO" id="GO:0036503">
    <property type="term" value="P:ERAD pathway"/>
    <property type="evidence" value="ECO:0007669"/>
    <property type="project" value="UniProtKB-ARBA"/>
</dbReference>
<keyword evidence="11" id="KW-1185">Reference proteome</keyword>
<evidence type="ECO:0000256" key="4">
    <source>
        <dbReference type="ARBA" id="ARBA00022801"/>
    </source>
</evidence>
<evidence type="ECO:0000313" key="11">
    <source>
        <dbReference type="Proteomes" id="UP000070501"/>
    </source>
</evidence>
<keyword evidence="7" id="KW-0479">Metal-binding</keyword>
<keyword evidence="9" id="KW-0326">Glycosidase</keyword>
<evidence type="ECO:0000313" key="10">
    <source>
        <dbReference type="EMBL" id="KXJ90120.1"/>
    </source>
</evidence>
<evidence type="ECO:0000256" key="5">
    <source>
        <dbReference type="ARBA" id="ARBA00023157"/>
    </source>
</evidence>
<reference evidence="11" key="1">
    <citation type="submission" date="2016-02" db="EMBL/GenBank/DDBJ databases">
        <title>Draft genome sequence of Microdochium bolleyi, a fungal endophyte of beachgrass.</title>
        <authorList>
            <consortium name="DOE Joint Genome Institute"/>
            <person name="David A.S."/>
            <person name="May G."/>
            <person name="Haridas S."/>
            <person name="Lim J."/>
            <person name="Wang M."/>
            <person name="Labutti K."/>
            <person name="Lipzen A."/>
            <person name="Barry K."/>
            <person name="Grigoriev I.V."/>
        </authorList>
    </citation>
    <scope>NUCLEOTIDE SEQUENCE [LARGE SCALE GENOMIC DNA]</scope>
    <source>
        <strain evidence="11">J235TASD1</strain>
    </source>
</reference>
<dbReference type="PANTHER" id="PTHR11742">
    <property type="entry name" value="MANNOSYL-OLIGOSACCHARIDE ALPHA-1,2-MANNOSIDASE-RELATED"/>
    <property type="match status" value="1"/>
</dbReference>
<dbReference type="STRING" id="196109.A0A136IYP9"/>
<feature type="disulfide bond" evidence="8">
    <location>
        <begin position="378"/>
        <end position="407"/>
    </location>
</feature>
<protein>
    <recommendedName>
        <fullName evidence="9">alpha-1,2-Mannosidase</fullName>
        <ecNumber evidence="9">3.2.1.-</ecNumber>
    </recommendedName>
</protein>
<dbReference type="AlphaFoldDB" id="A0A136IYP9"/>
<dbReference type="GO" id="GO:0004571">
    <property type="term" value="F:mannosyl-oligosaccharide 1,2-alpha-mannosidase activity"/>
    <property type="evidence" value="ECO:0007669"/>
    <property type="project" value="InterPro"/>
</dbReference>
<dbReference type="Proteomes" id="UP000070501">
    <property type="component" value="Unassembled WGS sequence"/>
</dbReference>
<evidence type="ECO:0000256" key="6">
    <source>
        <dbReference type="PIRSR" id="PIRSR601382-1"/>
    </source>
</evidence>
<gene>
    <name evidence="10" type="ORF">Micbo1qcDRAFT_189237</name>
</gene>
<dbReference type="InterPro" id="IPR001382">
    <property type="entry name" value="Glyco_hydro_47"/>
</dbReference>
<feature type="active site" description="Proton donor" evidence="6">
    <location>
        <position position="163"/>
    </location>
</feature>
<dbReference type="PANTHER" id="PTHR11742:SF89">
    <property type="entry name" value="ALPHA-1,2-MANNOSIDASE"/>
    <property type="match status" value="1"/>
</dbReference>
<dbReference type="InterPro" id="IPR050749">
    <property type="entry name" value="Glycosyl_Hydrolase_47"/>
</dbReference>
<evidence type="ECO:0000256" key="1">
    <source>
        <dbReference type="ARBA" id="ARBA00001913"/>
    </source>
</evidence>
<accession>A0A136IYP9</accession>
<keyword evidence="4 9" id="KW-0378">Hydrolase</keyword>
<feature type="active site" description="Proton donor" evidence="6">
    <location>
        <position position="421"/>
    </location>
</feature>
<dbReference type="GO" id="GO:0005975">
    <property type="term" value="P:carbohydrate metabolic process"/>
    <property type="evidence" value="ECO:0007669"/>
    <property type="project" value="InterPro"/>
</dbReference>
<evidence type="ECO:0000256" key="3">
    <source>
        <dbReference type="ARBA" id="ARBA00007658"/>
    </source>
</evidence>
<comment type="cofactor">
    <cofactor evidence="1 7">
        <name>Ca(2+)</name>
        <dbReference type="ChEBI" id="CHEBI:29108"/>
    </cofactor>
</comment>
<dbReference type="OrthoDB" id="8118055at2759"/>
<comment type="pathway">
    <text evidence="2">Protein modification; protein glycosylation.</text>
</comment>